<organism evidence="2 3">
    <name type="scientific">Camelina sativa</name>
    <name type="common">False flax</name>
    <name type="synonym">Myagrum sativum</name>
    <dbReference type="NCBI Taxonomy" id="90675"/>
    <lineage>
        <taxon>Eukaryota</taxon>
        <taxon>Viridiplantae</taxon>
        <taxon>Streptophyta</taxon>
        <taxon>Embryophyta</taxon>
        <taxon>Tracheophyta</taxon>
        <taxon>Spermatophyta</taxon>
        <taxon>Magnoliopsida</taxon>
        <taxon>eudicotyledons</taxon>
        <taxon>Gunneridae</taxon>
        <taxon>Pentapetalae</taxon>
        <taxon>rosids</taxon>
        <taxon>malvids</taxon>
        <taxon>Brassicales</taxon>
        <taxon>Brassicaceae</taxon>
        <taxon>Camelineae</taxon>
        <taxon>Camelina</taxon>
    </lineage>
</organism>
<feature type="compositionally biased region" description="Low complexity" evidence="1">
    <location>
        <begin position="1"/>
        <end position="16"/>
    </location>
</feature>
<evidence type="ECO:0000256" key="1">
    <source>
        <dbReference type="SAM" id="MobiDB-lite"/>
    </source>
</evidence>
<reference evidence="2" key="1">
    <citation type="journal article" date="2014" name="Nat. Commun.">
        <title>The emerging biofuel crop Camelina sativa retains a highly undifferentiated hexaploid genome structure.</title>
        <authorList>
            <person name="Kagale S."/>
            <person name="Koh C."/>
            <person name="Nixon J."/>
            <person name="Bollina V."/>
            <person name="Clarke W.E."/>
            <person name="Tuteja R."/>
            <person name="Spillane C."/>
            <person name="Robinson S.J."/>
            <person name="Links M.G."/>
            <person name="Clarke C."/>
            <person name="Higgins E.E."/>
            <person name="Huebert T."/>
            <person name="Sharpe A.G."/>
            <person name="Parkin I.A."/>
        </authorList>
    </citation>
    <scope>NUCLEOTIDE SEQUENCE [LARGE SCALE GENOMIC DNA]</scope>
    <source>
        <strain evidence="2">cv. DH55</strain>
    </source>
</reference>
<proteinExistence type="predicted"/>
<dbReference type="Proteomes" id="UP000694864">
    <property type="component" value="Chromosome 2"/>
</dbReference>
<name>A0ABM0U853_CAMSA</name>
<dbReference type="GeneID" id="104721147"/>
<reference evidence="3" key="2">
    <citation type="submission" date="2025-08" db="UniProtKB">
        <authorList>
            <consortium name="RefSeq"/>
        </authorList>
    </citation>
    <scope>IDENTIFICATION</scope>
    <source>
        <tissue evidence="3">Leaf</tissue>
    </source>
</reference>
<gene>
    <name evidence="3" type="primary">LOC104721147</name>
</gene>
<dbReference type="RefSeq" id="XP_010437366.2">
    <property type="nucleotide sequence ID" value="XM_010439064.2"/>
</dbReference>
<sequence length="147" mass="16873">MDQYSYSQPSSSSVESVKSRDRERDHYGIPMKCWCGGELQLIPNTTGEYQGRLCYKCARSADGCLHLHKFWDKAIVEEIHDLHKKLLERDDHINYLTLGPNGTKVYPSMLSAQIEYHGEEMGHIRQLVREIGDGYEELSSNKGYSLC</sequence>
<accession>A0ABM0U853</accession>
<evidence type="ECO:0000313" key="2">
    <source>
        <dbReference type="Proteomes" id="UP000694864"/>
    </source>
</evidence>
<keyword evidence="2" id="KW-1185">Reference proteome</keyword>
<evidence type="ECO:0000313" key="3">
    <source>
        <dbReference type="RefSeq" id="XP_010437366.2"/>
    </source>
</evidence>
<feature type="region of interest" description="Disordered" evidence="1">
    <location>
        <begin position="1"/>
        <end position="22"/>
    </location>
</feature>
<protein>
    <submittedName>
        <fullName evidence="3">Uncharacterized protein LOC104721147</fullName>
    </submittedName>
</protein>